<evidence type="ECO:0000313" key="3">
    <source>
        <dbReference type="Proteomes" id="UP000694393"/>
    </source>
</evidence>
<dbReference type="InterPro" id="IPR024845">
    <property type="entry name" value="NHS-like"/>
</dbReference>
<feature type="region of interest" description="Disordered" evidence="1">
    <location>
        <begin position="369"/>
        <end position="395"/>
    </location>
</feature>
<organism evidence="2 3">
    <name type="scientific">Pelusios castaneus</name>
    <name type="common">West African mud turtle</name>
    <dbReference type="NCBI Taxonomy" id="367368"/>
    <lineage>
        <taxon>Eukaryota</taxon>
        <taxon>Metazoa</taxon>
        <taxon>Chordata</taxon>
        <taxon>Craniata</taxon>
        <taxon>Vertebrata</taxon>
        <taxon>Euteleostomi</taxon>
        <taxon>Archelosauria</taxon>
        <taxon>Testudinata</taxon>
        <taxon>Testudines</taxon>
        <taxon>Pleurodira</taxon>
        <taxon>Pelomedusidae</taxon>
        <taxon>Pelusios</taxon>
    </lineage>
</organism>
<feature type="compositionally biased region" description="Polar residues" evidence="1">
    <location>
        <begin position="739"/>
        <end position="756"/>
    </location>
</feature>
<feature type="region of interest" description="Disordered" evidence="1">
    <location>
        <begin position="723"/>
        <end position="1002"/>
    </location>
</feature>
<feature type="compositionally biased region" description="Polar residues" evidence="1">
    <location>
        <begin position="621"/>
        <end position="633"/>
    </location>
</feature>
<dbReference type="Proteomes" id="UP000694393">
    <property type="component" value="Unplaced"/>
</dbReference>
<feature type="compositionally biased region" description="Basic and acidic residues" evidence="1">
    <location>
        <begin position="766"/>
        <end position="785"/>
    </location>
</feature>
<dbReference type="PANTHER" id="PTHR23039:SF2">
    <property type="entry name" value="NHS-LIKE PROTEIN 2"/>
    <property type="match status" value="1"/>
</dbReference>
<feature type="compositionally biased region" description="Basic and acidic residues" evidence="1">
    <location>
        <begin position="897"/>
        <end position="916"/>
    </location>
</feature>
<reference evidence="2" key="1">
    <citation type="submission" date="2025-08" db="UniProtKB">
        <authorList>
            <consortium name="Ensembl"/>
        </authorList>
    </citation>
    <scope>IDENTIFICATION</scope>
</reference>
<keyword evidence="3" id="KW-1185">Reference proteome</keyword>
<dbReference type="AlphaFoldDB" id="A0A8C8RIE2"/>
<feature type="region of interest" description="Disordered" evidence="1">
    <location>
        <begin position="536"/>
        <end position="560"/>
    </location>
</feature>
<protein>
    <submittedName>
        <fullName evidence="2">NHS like 2</fullName>
    </submittedName>
</protein>
<evidence type="ECO:0000256" key="1">
    <source>
        <dbReference type="SAM" id="MobiDB-lite"/>
    </source>
</evidence>
<name>A0A8C8RIE2_9SAUR</name>
<feature type="region of interest" description="Disordered" evidence="1">
    <location>
        <begin position="328"/>
        <end position="357"/>
    </location>
</feature>
<feature type="region of interest" description="Disordered" evidence="1">
    <location>
        <begin position="457"/>
        <end position="514"/>
    </location>
</feature>
<feature type="compositionally biased region" description="Polar residues" evidence="1">
    <location>
        <begin position="641"/>
        <end position="659"/>
    </location>
</feature>
<dbReference type="PANTHER" id="PTHR23039">
    <property type="entry name" value="NANCE-HORAN SYNDROME PROTEIN"/>
    <property type="match status" value="1"/>
</dbReference>
<feature type="region of interest" description="Disordered" evidence="1">
    <location>
        <begin position="601"/>
        <end position="700"/>
    </location>
</feature>
<feature type="compositionally biased region" description="Polar residues" evidence="1">
    <location>
        <begin position="1059"/>
        <end position="1078"/>
    </location>
</feature>
<feature type="region of interest" description="Disordered" evidence="1">
    <location>
        <begin position="1"/>
        <end position="41"/>
    </location>
</feature>
<dbReference type="Pfam" id="PF15273">
    <property type="entry name" value="NHS"/>
    <property type="match status" value="2"/>
</dbReference>
<feature type="compositionally biased region" description="Low complexity" evidence="1">
    <location>
        <begin position="604"/>
        <end position="620"/>
    </location>
</feature>
<feature type="compositionally biased region" description="Polar residues" evidence="1">
    <location>
        <begin position="1107"/>
        <end position="1123"/>
    </location>
</feature>
<proteinExistence type="predicted"/>
<feature type="compositionally biased region" description="Basic residues" evidence="1">
    <location>
        <begin position="484"/>
        <end position="500"/>
    </location>
</feature>
<evidence type="ECO:0000313" key="2">
    <source>
        <dbReference type="Ensembl" id="ENSPCEP00000006213.1"/>
    </source>
</evidence>
<dbReference type="Ensembl" id="ENSPCET00000006444.1">
    <property type="protein sequence ID" value="ENSPCEP00000006213.1"/>
    <property type="gene ID" value="ENSPCEG00000005019.1"/>
</dbReference>
<accession>A0A8C8RIE2</accession>
<dbReference type="GO" id="GO:0030154">
    <property type="term" value="P:cell differentiation"/>
    <property type="evidence" value="ECO:0007669"/>
    <property type="project" value="TreeGrafter"/>
</dbReference>
<feature type="compositionally biased region" description="Low complexity" evidence="1">
    <location>
        <begin position="985"/>
        <end position="1000"/>
    </location>
</feature>
<feature type="compositionally biased region" description="Low complexity" evidence="1">
    <location>
        <begin position="457"/>
        <end position="470"/>
    </location>
</feature>
<sequence length="1146" mass="123011">MGNSQRKTPRSPRPGKMDSATATSNLDLASKKTAPSRLPWQQPVNVFLASGRPPGMEELHQEAQLNLQTLLQEEYEERYTETRVTGQTFRFTSHLSPDVPPEPSPRPLPAKRLEFVFMPAARRGNEDEATTLGVRPPEPFLSLPATPDKPPAWTHAFPLPTVEEKRWHQSCSNQANVVPINVSGQHFDRHANARHSLFNTETAVNPKSTLRRRRTIIGFPKLALREQGSSNGPAFGPHATIVESVSSVVPEATDRRNVPRQPCTPQPVAAPLRKTFSDLGGSLHAHCCPPPTSMEGTVVACASPACNGPKDSTFSPSWSTASFNCISPTADQPADENEVCSSPAGSRESPARGSPEHCDGAASFFITKDEHPGSNRPSAFPSAAPESMVGSQTPEGREARVTFLARGAEGVTPSRLELAGRACPFRERSLSVPTDSGSLCSVDITYPENRRGSGTYALSYPSASSEGSASTDNISLGVEQEGQRRHRSKSISLKKAKKKPSPPTRSVSLIKDGQAIKTEPGAVLSKEQRPKSLCLPLEPQGHGTVPTDAQGSPAVPPARDLDSVRFSQPWYLPDWKSSDPYQSLSSSSTATGITVIECAQARGSSESLPSPSSSRATTPSQLSTEVELKTSSPGRPAGLMSPSSGYSSQSETPTPTIPTSMILGHSPHQTVRVRPLVPERKSSLPPPSPMERSPKSQLSFDLPLMPPTHLDLSGLKFSLKGKSKVSRHHSDSTFGPRLSQKTSPVQPIMPTVTQSDLRSVRLRSVSRSEPEDNLESPDHGEEHGDSTGPLLGRKVKPPVAEKPPLAKRPPLIMPQPPPLQEESPLHSPTSPPVLQGTSAKERGRPEDIYMVIRKPKHKRAPEARSPGEPPSPLSPTQGSPGVFLTGFRRLSQSSLDEEPRAQPERHSTPRWPEGEKRKAKVPPPVPKKPSVLYLPITPPPPHLGACSGDPRLTPSPIITLDVDPSCCNPDPDDLPSPEATGKDTSPPAAAMPGGIPAGSSMGLGAEEKHFVSDKTAESIAEEDDDVFVTSRTTEDLFTVIHRSKRKLLGWKEPGDAFGSRQSSHSPIKNPAGSPTSESPPAGSGPGRTSSRNEDFKALLQKKGSKASPGTRTSAAELLKSTNPLARRVLMEFAPELDNSSSAKTQP</sequence>
<reference evidence="2" key="2">
    <citation type="submission" date="2025-09" db="UniProtKB">
        <authorList>
            <consortium name="Ensembl"/>
        </authorList>
    </citation>
    <scope>IDENTIFICATION</scope>
</reference>
<feature type="region of interest" description="Disordered" evidence="1">
    <location>
        <begin position="1042"/>
        <end position="1124"/>
    </location>
</feature>